<reference evidence="1 2" key="1">
    <citation type="submission" date="2024-10" db="EMBL/GenBank/DDBJ databases">
        <title>The Natural Products Discovery Center: Release of the First 8490 Sequenced Strains for Exploring Actinobacteria Biosynthetic Diversity.</title>
        <authorList>
            <person name="Kalkreuter E."/>
            <person name="Kautsar S.A."/>
            <person name="Yang D."/>
            <person name="Bader C.D."/>
            <person name="Teijaro C.N."/>
            <person name="Fluegel L."/>
            <person name="Davis C.M."/>
            <person name="Simpson J.R."/>
            <person name="Lauterbach L."/>
            <person name="Steele A.D."/>
            <person name="Gui C."/>
            <person name="Meng S."/>
            <person name="Li G."/>
            <person name="Viehrig K."/>
            <person name="Ye F."/>
            <person name="Su P."/>
            <person name="Kiefer A.F."/>
            <person name="Nichols A."/>
            <person name="Cepeda A.J."/>
            <person name="Yan W."/>
            <person name="Fan B."/>
            <person name="Jiang Y."/>
            <person name="Adhikari A."/>
            <person name="Zheng C.-J."/>
            <person name="Schuster L."/>
            <person name="Cowan T.M."/>
            <person name="Smanski M.J."/>
            <person name="Chevrette M.G."/>
            <person name="De Carvalho L.P.S."/>
            <person name="Shen B."/>
        </authorList>
    </citation>
    <scope>NUCLEOTIDE SEQUENCE [LARGE SCALE GENOMIC DNA]</scope>
    <source>
        <strain evidence="1 2">NPDC050545</strain>
    </source>
</reference>
<sequence length="47" mass="5048">MSKQLPPVLDSACCTPLVAEPIRLRLLSLIGAAPGSTTGWWRPRSNS</sequence>
<dbReference type="EMBL" id="JBITGY010000016">
    <property type="protein sequence ID" value="MFI6504707.1"/>
    <property type="molecule type" value="Genomic_DNA"/>
</dbReference>
<comment type="caution">
    <text evidence="1">The sequence shown here is derived from an EMBL/GenBank/DDBJ whole genome shotgun (WGS) entry which is preliminary data.</text>
</comment>
<protein>
    <recommendedName>
        <fullName evidence="3">Transcriptional regulator</fullName>
    </recommendedName>
</protein>
<organism evidence="1 2">
    <name type="scientific">Nonomuraea typhae</name>
    <dbReference type="NCBI Taxonomy" id="2603600"/>
    <lineage>
        <taxon>Bacteria</taxon>
        <taxon>Bacillati</taxon>
        <taxon>Actinomycetota</taxon>
        <taxon>Actinomycetes</taxon>
        <taxon>Streptosporangiales</taxon>
        <taxon>Streptosporangiaceae</taxon>
        <taxon>Nonomuraea</taxon>
    </lineage>
</organism>
<keyword evidence="2" id="KW-1185">Reference proteome</keyword>
<dbReference type="RefSeq" id="WP_397090567.1">
    <property type="nucleotide sequence ID" value="NZ_JBITGY010000016.1"/>
</dbReference>
<accession>A0ABW7Z9Y6</accession>
<proteinExistence type="predicted"/>
<gene>
    <name evidence="1" type="ORF">ACIBG2_45490</name>
</gene>
<evidence type="ECO:0000313" key="1">
    <source>
        <dbReference type="EMBL" id="MFI6504707.1"/>
    </source>
</evidence>
<dbReference type="Proteomes" id="UP001612741">
    <property type="component" value="Unassembled WGS sequence"/>
</dbReference>
<name>A0ABW7Z9Y6_9ACTN</name>
<evidence type="ECO:0000313" key="2">
    <source>
        <dbReference type="Proteomes" id="UP001612741"/>
    </source>
</evidence>
<evidence type="ECO:0008006" key="3">
    <source>
        <dbReference type="Google" id="ProtNLM"/>
    </source>
</evidence>